<feature type="domain" description="Methyltransferase type 11" evidence="1">
    <location>
        <begin position="46"/>
        <end position="133"/>
    </location>
</feature>
<gene>
    <name evidence="2" type="ordered locus">Dester_0576</name>
</gene>
<protein>
    <submittedName>
        <fullName evidence="2">Methyltransferase type 11</fullName>
    </submittedName>
</protein>
<dbReference type="HOGENOM" id="CLU_096708_0_0_0"/>
<organism evidence="2 3">
    <name type="scientific">Desulfurobacterium thermolithotrophum (strain DSM 11699 / BSA)</name>
    <dbReference type="NCBI Taxonomy" id="868864"/>
    <lineage>
        <taxon>Bacteria</taxon>
        <taxon>Pseudomonadati</taxon>
        <taxon>Aquificota</taxon>
        <taxon>Aquificia</taxon>
        <taxon>Desulfurobacteriales</taxon>
        <taxon>Desulfurobacteriaceae</taxon>
        <taxon>Desulfurobacterium</taxon>
    </lineage>
</organism>
<dbReference type="Proteomes" id="UP000007102">
    <property type="component" value="Chromosome"/>
</dbReference>
<dbReference type="Pfam" id="PF08241">
    <property type="entry name" value="Methyltransf_11"/>
    <property type="match status" value="1"/>
</dbReference>
<keyword evidence="3" id="KW-1185">Reference proteome</keyword>
<name>F0S305_DESTD</name>
<dbReference type="InterPro" id="IPR013216">
    <property type="entry name" value="Methyltransf_11"/>
</dbReference>
<dbReference type="EMBL" id="CP002543">
    <property type="protein sequence ID" value="ADY73227.1"/>
    <property type="molecule type" value="Genomic_DNA"/>
</dbReference>
<dbReference type="RefSeq" id="WP_013638185.1">
    <property type="nucleotide sequence ID" value="NC_015185.1"/>
</dbReference>
<proteinExistence type="predicted"/>
<dbReference type="PANTHER" id="PTHR43591">
    <property type="entry name" value="METHYLTRANSFERASE"/>
    <property type="match status" value="1"/>
</dbReference>
<dbReference type="eggNOG" id="COG2226">
    <property type="taxonomic scope" value="Bacteria"/>
</dbReference>
<evidence type="ECO:0000313" key="3">
    <source>
        <dbReference type="Proteomes" id="UP000007102"/>
    </source>
</evidence>
<accession>F0S305</accession>
<dbReference type="OrthoDB" id="9808140at2"/>
<dbReference type="Gene3D" id="3.40.50.150">
    <property type="entry name" value="Vaccinia Virus protein VP39"/>
    <property type="match status" value="1"/>
</dbReference>
<dbReference type="KEGG" id="dte:Dester_0576"/>
<dbReference type="GO" id="GO:0032259">
    <property type="term" value="P:methylation"/>
    <property type="evidence" value="ECO:0007669"/>
    <property type="project" value="UniProtKB-KW"/>
</dbReference>
<dbReference type="AlphaFoldDB" id="F0S305"/>
<keyword evidence="2" id="KW-0489">Methyltransferase</keyword>
<dbReference type="CDD" id="cd02440">
    <property type="entry name" value="AdoMet_MTases"/>
    <property type="match status" value="1"/>
</dbReference>
<dbReference type="STRING" id="868864.Dester_0576"/>
<reference evidence="3" key="2">
    <citation type="submission" date="2011-02" db="EMBL/GenBank/DDBJ databases">
        <title>The complete genome of Desulfurobacterium thermolithotrophum DSM 11699.</title>
        <authorList>
            <consortium name="US DOE Joint Genome Institute (JGI-PGF)"/>
            <person name="Lucas S."/>
            <person name="Copeland A."/>
            <person name="Lapidus A."/>
            <person name="Bruce D."/>
            <person name="Goodwin L."/>
            <person name="Pitluck S."/>
            <person name="Kyrpides N."/>
            <person name="Mavromatis K."/>
            <person name="Pagani I."/>
            <person name="Ivanova N."/>
            <person name="Mikhailova N."/>
            <person name="Daligault H."/>
            <person name="Detter J.C."/>
            <person name="Tapia R."/>
            <person name="Han C."/>
            <person name="Land M."/>
            <person name="Hauser L."/>
            <person name="Markowitz V."/>
            <person name="Cheng J.-F."/>
            <person name="Hugenholtz P."/>
            <person name="Woyke T."/>
            <person name="Wu D."/>
            <person name="Spring S."/>
            <person name="Brambilla E."/>
            <person name="Klenk H.-P."/>
            <person name="Eisen J.A."/>
        </authorList>
    </citation>
    <scope>NUCLEOTIDE SEQUENCE [LARGE SCALE GENOMIC DNA]</scope>
    <source>
        <strain evidence="3">DSM 11699 / BSA</strain>
    </source>
</reference>
<dbReference type="InterPro" id="IPR029063">
    <property type="entry name" value="SAM-dependent_MTases_sf"/>
</dbReference>
<sequence>MESRNPFFGKVAEKYDMFFETSYGKAVFELEKQLLLKVLSRENSLLEVGCGTGFWSKVLIEEDFKEPTGIDISKDMLAIAKKKGLKKLVLGNAEFLPFKSDSFDTAFFVTSLEFIKNKKRAFVEAVRVSRKSVVVAFLNRYSFLCLYRALRSFFKESIYTPGNFLTVDEVKNLSKYAGSVLKEKFLIPGKLHSTLSLSIDGFVNKKWEELIGFDTPFGGFTVLKFYIRKRHGNSKRDRY</sequence>
<dbReference type="InParanoid" id="F0S305"/>
<evidence type="ECO:0000259" key="1">
    <source>
        <dbReference type="Pfam" id="PF08241"/>
    </source>
</evidence>
<keyword evidence="2" id="KW-0808">Transferase</keyword>
<dbReference type="SUPFAM" id="SSF53335">
    <property type="entry name" value="S-adenosyl-L-methionine-dependent methyltransferases"/>
    <property type="match status" value="1"/>
</dbReference>
<dbReference type="GO" id="GO:0008757">
    <property type="term" value="F:S-adenosylmethionine-dependent methyltransferase activity"/>
    <property type="evidence" value="ECO:0007669"/>
    <property type="project" value="InterPro"/>
</dbReference>
<evidence type="ECO:0000313" key="2">
    <source>
        <dbReference type="EMBL" id="ADY73227.1"/>
    </source>
</evidence>
<reference evidence="2 3" key="1">
    <citation type="journal article" date="2011" name="Stand. Genomic Sci.">
        <title>Complete genome sequence of the thermophilic sulfur-reducer Desulfurobacterium thermolithotrophum type strain (BSA(T)) from a deep-sea hydrothermal vent.</title>
        <authorList>
            <person name="Goker M."/>
            <person name="Daligault H."/>
            <person name="Mwirichia R."/>
            <person name="Lapidus A."/>
            <person name="Lucas S."/>
            <person name="Deshpande S."/>
            <person name="Pagani I."/>
            <person name="Tapia R."/>
            <person name="Cheng J.F."/>
            <person name="Goodwin L."/>
            <person name="Pitluck S."/>
            <person name="Liolios K."/>
            <person name="Ivanova N."/>
            <person name="Mavromatis K."/>
            <person name="Mikhailova N."/>
            <person name="Pati A."/>
            <person name="Chen A."/>
            <person name="Palaniappan K."/>
            <person name="Han C."/>
            <person name="Land M."/>
            <person name="Hauser L."/>
            <person name="Pan C."/>
            <person name="Brambilla E.M."/>
            <person name="Rohde M."/>
            <person name="Spring S."/>
            <person name="Sikorski J."/>
            <person name="Wirth R."/>
            <person name="Detter J.C."/>
            <person name="Woyke T."/>
            <person name="Bristow J."/>
            <person name="Eisen J.A."/>
            <person name="Markowitz V."/>
            <person name="Hugenholtz P."/>
            <person name="Kyrpides N.C."/>
            <person name="Klenk H.P."/>
        </authorList>
    </citation>
    <scope>NUCLEOTIDE SEQUENCE [LARGE SCALE GENOMIC DNA]</scope>
    <source>
        <strain evidence="3">DSM 11699 / BSA</strain>
    </source>
</reference>